<organism evidence="2">
    <name type="scientific">marine sediment metagenome</name>
    <dbReference type="NCBI Taxonomy" id="412755"/>
    <lineage>
        <taxon>unclassified sequences</taxon>
        <taxon>metagenomes</taxon>
        <taxon>ecological metagenomes</taxon>
    </lineage>
</organism>
<reference evidence="2" key="1">
    <citation type="journal article" date="2014" name="Front. Microbiol.">
        <title>High frequency of phylogenetically diverse reductive dehalogenase-homologous genes in deep subseafloor sedimentary metagenomes.</title>
        <authorList>
            <person name="Kawai M."/>
            <person name="Futagami T."/>
            <person name="Toyoda A."/>
            <person name="Takaki Y."/>
            <person name="Nishi S."/>
            <person name="Hori S."/>
            <person name="Arai W."/>
            <person name="Tsubouchi T."/>
            <person name="Morono Y."/>
            <person name="Uchiyama I."/>
            <person name="Ito T."/>
            <person name="Fujiyama A."/>
            <person name="Inagaki F."/>
            <person name="Takami H."/>
        </authorList>
    </citation>
    <scope>NUCLEOTIDE SEQUENCE</scope>
    <source>
        <strain evidence="2">Expedition CK06-06</strain>
    </source>
</reference>
<name>X0VZ46_9ZZZZ</name>
<feature type="non-terminal residue" evidence="2">
    <location>
        <position position="1"/>
    </location>
</feature>
<comment type="caution">
    <text evidence="2">The sequence shown here is derived from an EMBL/GenBank/DDBJ whole genome shotgun (WGS) entry which is preliminary data.</text>
</comment>
<evidence type="ECO:0000313" key="2">
    <source>
        <dbReference type="EMBL" id="GAG23570.1"/>
    </source>
</evidence>
<proteinExistence type="predicted"/>
<dbReference type="SUPFAM" id="SSF117892">
    <property type="entry name" value="Band 7/SPFH domain"/>
    <property type="match status" value="1"/>
</dbReference>
<dbReference type="Pfam" id="PF01145">
    <property type="entry name" value="Band_7"/>
    <property type="match status" value="1"/>
</dbReference>
<gene>
    <name evidence="2" type="ORF">S01H1_57062</name>
</gene>
<dbReference type="InterPro" id="IPR001107">
    <property type="entry name" value="Band_7"/>
</dbReference>
<protein>
    <recommendedName>
        <fullName evidence="1">Band 7 domain-containing protein</fullName>
    </recommendedName>
</protein>
<accession>X0VZ46</accession>
<dbReference type="EMBL" id="BARS01037195">
    <property type="protein sequence ID" value="GAG23570.1"/>
    <property type="molecule type" value="Genomic_DNA"/>
</dbReference>
<evidence type="ECO:0000259" key="1">
    <source>
        <dbReference type="Pfam" id="PF01145"/>
    </source>
</evidence>
<feature type="domain" description="Band 7" evidence="1">
    <location>
        <begin position="5"/>
        <end position="133"/>
    </location>
</feature>
<dbReference type="PANTHER" id="PTHR42911">
    <property type="entry name" value="MODULATOR OF FTSH PROTEASE HFLC"/>
    <property type="match status" value="1"/>
</dbReference>
<dbReference type="InterPro" id="IPR036013">
    <property type="entry name" value="Band_7/SPFH_dom_sf"/>
</dbReference>
<dbReference type="PANTHER" id="PTHR42911:SF1">
    <property type="entry name" value="MODULATOR OF FTSH PROTEASE HFLC"/>
    <property type="match status" value="1"/>
</dbReference>
<dbReference type="AlphaFoldDB" id="X0VZ46"/>
<sequence length="203" mass="22138">DDDFNFQSKAGLKLSASVSIEYHVMPDNVPKIFETYKTGLQEVTNRVLRNSLRDAFNMASSTRTAEQMYGEGKVAFMNSVDSIAKIEADQRGITIDDIFLVGNIVVPESITNALNAKVAADQLAQQKETELRATIADAEKVSAKAQGEAEAIIKLAEAQAKANRIVAQSLTTNLIEYNKIDKWNGSLPTVTGGAMPLIDMRNN</sequence>